<reference evidence="6 7" key="1">
    <citation type="submission" date="2018-08" db="EMBL/GenBank/DDBJ databases">
        <title>Genomic Encyclopedia of Archaeal and Bacterial Type Strains, Phase II (KMG-II): from individual species to whole genera.</title>
        <authorList>
            <person name="Goeker M."/>
        </authorList>
    </citation>
    <scope>NUCLEOTIDE SEQUENCE [LARGE SCALE GENOMIC DNA]</scope>
    <source>
        <strain evidence="6 7">DSM 45791</strain>
    </source>
</reference>
<keyword evidence="2" id="KW-0328">Glycosyltransferase</keyword>
<name>A0A3E0HP34_9PSEU</name>
<proteinExistence type="inferred from homology"/>
<dbReference type="PANTHER" id="PTHR48050:SF13">
    <property type="entry name" value="STEROL 3-BETA-GLUCOSYLTRANSFERASE UGT80A2"/>
    <property type="match status" value="1"/>
</dbReference>
<dbReference type="Pfam" id="PF06722">
    <property type="entry name" value="EryCIII-like_C"/>
    <property type="match status" value="1"/>
</dbReference>
<evidence type="ECO:0000256" key="2">
    <source>
        <dbReference type="ARBA" id="ARBA00022676"/>
    </source>
</evidence>
<dbReference type="InterPro" id="IPR048284">
    <property type="entry name" value="EryCIII-like_N"/>
</dbReference>
<evidence type="ECO:0000259" key="5">
    <source>
        <dbReference type="Pfam" id="PF21036"/>
    </source>
</evidence>
<dbReference type="SUPFAM" id="SSF53756">
    <property type="entry name" value="UDP-Glycosyltransferase/glycogen phosphorylase"/>
    <property type="match status" value="1"/>
</dbReference>
<gene>
    <name evidence="6" type="ORF">BCF44_10557</name>
</gene>
<dbReference type="Pfam" id="PF21036">
    <property type="entry name" value="EryCIII-like_N"/>
    <property type="match status" value="1"/>
</dbReference>
<protein>
    <submittedName>
        <fullName evidence="6">UDP:flavonoid glycosyltransferase YjiC (YdhE family)</fullName>
    </submittedName>
</protein>
<evidence type="ECO:0000313" key="6">
    <source>
        <dbReference type="EMBL" id="REH48199.1"/>
    </source>
</evidence>
<keyword evidence="3 6" id="KW-0808">Transferase</keyword>
<accession>A0A3E0HP34</accession>
<dbReference type="Gene3D" id="3.40.50.2000">
    <property type="entry name" value="Glycogen Phosphorylase B"/>
    <property type="match status" value="2"/>
</dbReference>
<dbReference type="Proteomes" id="UP000256269">
    <property type="component" value="Unassembled WGS sequence"/>
</dbReference>
<keyword evidence="7" id="KW-1185">Reference proteome</keyword>
<dbReference type="GO" id="GO:0016757">
    <property type="term" value="F:glycosyltransferase activity"/>
    <property type="evidence" value="ECO:0007669"/>
    <property type="project" value="UniProtKB-KW"/>
</dbReference>
<sequence length="374" mass="39680">MRVILSSIPQHGHLLPLLPLARALRAQGDEVAFLTGAGMLPVLLAEDIPLLPAGPMPDVLGEETFRRTGENPFVHPTPTAAASFFAGVRIDMAAEEALVGGRAFKPDLVIRERLDYLGPLVAADRGVPQATLTFGPAVPPFLIDVVDNDARSQYEARNLPTPTDRWYLDTCPPALQVDGWQRPPAWHALRPEPHRDNGDAAAPPKTSTRPRVLVTFGTFFNAPEKMTPLLRELSTVDVDIVVTLGLASTAEQYDVDQDRVTFVPFTALNTLLADVDVVLTHGGAGTTLGTLASAIPLVLTPVGADNFLNAGQVAAAGAGISLLPDQATPQAVAGAVRTVLAEFRYREAAASVAKEIAAMPTPAEVAAELRSALR</sequence>
<dbReference type="PANTHER" id="PTHR48050">
    <property type="entry name" value="STEROL 3-BETA-GLUCOSYLTRANSFERASE"/>
    <property type="match status" value="1"/>
</dbReference>
<dbReference type="OrthoDB" id="5488434at2"/>
<dbReference type="AlphaFoldDB" id="A0A3E0HP34"/>
<dbReference type="InterPro" id="IPR050426">
    <property type="entry name" value="Glycosyltransferase_28"/>
</dbReference>
<evidence type="ECO:0000256" key="1">
    <source>
        <dbReference type="ARBA" id="ARBA00006962"/>
    </source>
</evidence>
<evidence type="ECO:0000259" key="4">
    <source>
        <dbReference type="Pfam" id="PF06722"/>
    </source>
</evidence>
<evidence type="ECO:0000256" key="3">
    <source>
        <dbReference type="ARBA" id="ARBA00022679"/>
    </source>
</evidence>
<dbReference type="EMBL" id="QUNO01000005">
    <property type="protein sequence ID" value="REH48199.1"/>
    <property type="molecule type" value="Genomic_DNA"/>
</dbReference>
<evidence type="ECO:0000313" key="7">
    <source>
        <dbReference type="Proteomes" id="UP000256269"/>
    </source>
</evidence>
<comment type="caution">
    <text evidence="6">The sequence shown here is derived from an EMBL/GenBank/DDBJ whole genome shotgun (WGS) entry which is preliminary data.</text>
</comment>
<feature type="domain" description="Erythromycin biosynthesis protein CIII-like C-terminal" evidence="4">
    <location>
        <begin position="229"/>
        <end position="369"/>
    </location>
</feature>
<comment type="similarity">
    <text evidence="1">Belongs to the glycosyltransferase 28 family.</text>
</comment>
<dbReference type="InterPro" id="IPR010610">
    <property type="entry name" value="EryCIII-like_C"/>
</dbReference>
<feature type="domain" description="Erythromycin biosynthesis protein CIII-like N-terminal" evidence="5">
    <location>
        <begin position="101"/>
        <end position="165"/>
    </location>
</feature>
<organism evidence="6 7">
    <name type="scientific">Kutzneria buriramensis</name>
    <dbReference type="NCBI Taxonomy" id="1045776"/>
    <lineage>
        <taxon>Bacteria</taxon>
        <taxon>Bacillati</taxon>
        <taxon>Actinomycetota</taxon>
        <taxon>Actinomycetes</taxon>
        <taxon>Pseudonocardiales</taxon>
        <taxon>Pseudonocardiaceae</taxon>
        <taxon>Kutzneria</taxon>
    </lineage>
</organism>
<dbReference type="RefSeq" id="WP_116175009.1">
    <property type="nucleotide sequence ID" value="NZ_CP144375.1"/>
</dbReference>